<dbReference type="Pfam" id="PF00149">
    <property type="entry name" value="Metallophos"/>
    <property type="match status" value="1"/>
</dbReference>
<keyword evidence="3" id="KW-1185">Reference proteome</keyword>
<dbReference type="OrthoDB" id="384253at2"/>
<evidence type="ECO:0000313" key="3">
    <source>
        <dbReference type="Proteomes" id="UP000004923"/>
    </source>
</evidence>
<dbReference type="eggNOG" id="COG0639">
    <property type="taxonomic scope" value="Bacteria"/>
</dbReference>
<sequence length="78" mass="9035">MYAQLADNKVPSGITVIKPEDLAQIWYKPRDLSAYKKVIHIGDIHGCYKPLKEYLEEINPQNYYIFLGDYIDRGSENA</sequence>
<dbReference type="Gene3D" id="3.60.21.10">
    <property type="match status" value="1"/>
</dbReference>
<dbReference type="RefSeq" id="WP_009144504.1">
    <property type="nucleotide sequence ID" value="NZ_GL830847.1"/>
</dbReference>
<dbReference type="EMBL" id="AEVN01000005">
    <property type="protein sequence ID" value="EFY05898.1"/>
    <property type="molecule type" value="Genomic_DNA"/>
</dbReference>
<comment type="caution">
    <text evidence="2">The sequence shown here is derived from an EMBL/GenBank/DDBJ whole genome shotgun (WGS) entry which is preliminary data.</text>
</comment>
<accession>E8LB97</accession>
<organism evidence="2 3">
    <name type="scientific">Phascolarctobacterium succinatutens YIT 12067</name>
    <dbReference type="NCBI Taxonomy" id="626939"/>
    <lineage>
        <taxon>Bacteria</taxon>
        <taxon>Bacillati</taxon>
        <taxon>Bacillota</taxon>
        <taxon>Negativicutes</taxon>
        <taxon>Acidaminococcales</taxon>
        <taxon>Acidaminococcaceae</taxon>
        <taxon>Phascolarctobacterium</taxon>
    </lineage>
</organism>
<name>E8LB97_9FIRM</name>
<feature type="domain" description="Calcineurin-like phosphoesterase" evidence="1">
    <location>
        <begin position="37"/>
        <end position="76"/>
    </location>
</feature>
<dbReference type="InterPro" id="IPR004843">
    <property type="entry name" value="Calcineurin-like_PHP"/>
</dbReference>
<dbReference type="HOGENOM" id="CLU_2618935_0_0_9"/>
<proteinExistence type="predicted"/>
<protein>
    <recommendedName>
        <fullName evidence="1">Calcineurin-like phosphoesterase domain-containing protein</fullName>
    </recommendedName>
</protein>
<dbReference type="Proteomes" id="UP000004923">
    <property type="component" value="Unassembled WGS sequence"/>
</dbReference>
<dbReference type="SUPFAM" id="SSF56300">
    <property type="entry name" value="Metallo-dependent phosphatases"/>
    <property type="match status" value="1"/>
</dbReference>
<dbReference type="AlphaFoldDB" id="E8LB97"/>
<dbReference type="GO" id="GO:0016787">
    <property type="term" value="F:hydrolase activity"/>
    <property type="evidence" value="ECO:0007669"/>
    <property type="project" value="InterPro"/>
</dbReference>
<gene>
    <name evidence="2" type="ORF">HMPREF9443_00106</name>
</gene>
<evidence type="ECO:0000259" key="1">
    <source>
        <dbReference type="Pfam" id="PF00149"/>
    </source>
</evidence>
<dbReference type="InterPro" id="IPR029052">
    <property type="entry name" value="Metallo-depent_PP-like"/>
</dbReference>
<reference evidence="2 3" key="1">
    <citation type="submission" date="2011-01" db="EMBL/GenBank/DDBJ databases">
        <authorList>
            <person name="Weinstock G."/>
            <person name="Sodergren E."/>
            <person name="Clifton S."/>
            <person name="Fulton L."/>
            <person name="Fulton B."/>
            <person name="Courtney L."/>
            <person name="Fronick C."/>
            <person name="Harrison M."/>
            <person name="Strong C."/>
            <person name="Farmer C."/>
            <person name="Delahaunty K."/>
            <person name="Markovic C."/>
            <person name="Hall O."/>
            <person name="Minx P."/>
            <person name="Tomlinson C."/>
            <person name="Mitreva M."/>
            <person name="Hou S."/>
            <person name="Chen J."/>
            <person name="Wollam A."/>
            <person name="Pepin K.H."/>
            <person name="Johnson M."/>
            <person name="Bhonagiri V."/>
            <person name="Zhang X."/>
            <person name="Suruliraj S."/>
            <person name="Warren W."/>
            <person name="Chinwalla A."/>
            <person name="Mardis E.R."/>
            <person name="Wilson R.K."/>
        </authorList>
    </citation>
    <scope>NUCLEOTIDE SEQUENCE [LARGE SCALE GENOMIC DNA]</scope>
    <source>
        <strain evidence="2 3">YIT 12067</strain>
    </source>
</reference>
<evidence type="ECO:0000313" key="2">
    <source>
        <dbReference type="EMBL" id="EFY05898.1"/>
    </source>
</evidence>